<evidence type="ECO:0008006" key="4">
    <source>
        <dbReference type="Google" id="ProtNLM"/>
    </source>
</evidence>
<dbReference type="EMBL" id="JBHSFH010000014">
    <property type="protein sequence ID" value="MFC4497165.1"/>
    <property type="molecule type" value="Genomic_DNA"/>
</dbReference>
<proteinExistence type="predicted"/>
<sequence>MRYAAVTIGCACTGYLAIFAVVFGGLQESTGENPPRMDEPLPSSSSQDDSDVPAGAQFPARSESPGANPSPKSSTDQGRNPSQPPTAPATSPARPGGASR</sequence>
<reference evidence="3" key="1">
    <citation type="journal article" date="2019" name="Int. J. Syst. Evol. Microbiol.">
        <title>The Global Catalogue of Microorganisms (GCM) 10K type strain sequencing project: providing services to taxonomists for standard genome sequencing and annotation.</title>
        <authorList>
            <consortium name="The Broad Institute Genomics Platform"/>
            <consortium name="The Broad Institute Genome Sequencing Center for Infectious Disease"/>
            <person name="Wu L."/>
            <person name="Ma J."/>
        </authorList>
    </citation>
    <scope>NUCLEOTIDE SEQUENCE [LARGE SCALE GENOMIC DNA]</scope>
    <source>
        <strain evidence="3">CGMCC 4.7357</strain>
    </source>
</reference>
<evidence type="ECO:0000256" key="1">
    <source>
        <dbReference type="SAM" id="MobiDB-lite"/>
    </source>
</evidence>
<accession>A0ABV9AEL6</accession>
<dbReference type="RefSeq" id="WP_386451682.1">
    <property type="nucleotide sequence ID" value="NZ_JBHSFH010000014.1"/>
</dbReference>
<feature type="region of interest" description="Disordered" evidence="1">
    <location>
        <begin position="27"/>
        <end position="100"/>
    </location>
</feature>
<evidence type="ECO:0000313" key="2">
    <source>
        <dbReference type="EMBL" id="MFC4497165.1"/>
    </source>
</evidence>
<feature type="compositionally biased region" description="Low complexity" evidence="1">
    <location>
        <begin position="88"/>
        <end position="100"/>
    </location>
</feature>
<name>A0ABV9AEL6_9ACTN</name>
<keyword evidence="3" id="KW-1185">Reference proteome</keyword>
<feature type="compositionally biased region" description="Polar residues" evidence="1">
    <location>
        <begin position="65"/>
        <end position="80"/>
    </location>
</feature>
<dbReference type="Proteomes" id="UP001595997">
    <property type="component" value="Unassembled WGS sequence"/>
</dbReference>
<comment type="caution">
    <text evidence="2">The sequence shown here is derived from an EMBL/GenBank/DDBJ whole genome shotgun (WGS) entry which is preliminary data.</text>
</comment>
<gene>
    <name evidence="2" type="ORF">ACFPA8_23840</name>
</gene>
<organism evidence="2 3">
    <name type="scientific">Streptomyces ovatisporus</name>
    <dbReference type="NCBI Taxonomy" id="1128682"/>
    <lineage>
        <taxon>Bacteria</taxon>
        <taxon>Bacillati</taxon>
        <taxon>Actinomycetota</taxon>
        <taxon>Actinomycetes</taxon>
        <taxon>Kitasatosporales</taxon>
        <taxon>Streptomycetaceae</taxon>
        <taxon>Streptomyces</taxon>
    </lineage>
</organism>
<protein>
    <recommendedName>
        <fullName evidence="4">Secreted protein</fullName>
    </recommendedName>
</protein>
<evidence type="ECO:0000313" key="3">
    <source>
        <dbReference type="Proteomes" id="UP001595997"/>
    </source>
</evidence>